<evidence type="ECO:0000313" key="2">
    <source>
        <dbReference type="Proteomes" id="UP000270094"/>
    </source>
</evidence>
<dbReference type="AlphaFoldDB" id="A0A3P7JAX2"/>
<protein>
    <submittedName>
        <fullName evidence="1">Uncharacterized protein</fullName>
    </submittedName>
</protein>
<gene>
    <name evidence="1" type="ORF">SVUK_LOCUS12831</name>
</gene>
<sequence length="33" mass="3823">MKHLHRIPAIVGNMCCSITWSLSKVLMVPLWTR</sequence>
<evidence type="ECO:0000313" key="1">
    <source>
        <dbReference type="EMBL" id="VDM77833.1"/>
    </source>
</evidence>
<accession>A0A3P7JAX2</accession>
<dbReference type="Proteomes" id="UP000270094">
    <property type="component" value="Unassembled WGS sequence"/>
</dbReference>
<reference evidence="1 2" key="1">
    <citation type="submission" date="2018-11" db="EMBL/GenBank/DDBJ databases">
        <authorList>
            <consortium name="Pathogen Informatics"/>
        </authorList>
    </citation>
    <scope>NUCLEOTIDE SEQUENCE [LARGE SCALE GENOMIC DNA]</scope>
</reference>
<name>A0A3P7JAX2_STRVU</name>
<organism evidence="1 2">
    <name type="scientific">Strongylus vulgaris</name>
    <name type="common">Blood worm</name>
    <dbReference type="NCBI Taxonomy" id="40348"/>
    <lineage>
        <taxon>Eukaryota</taxon>
        <taxon>Metazoa</taxon>
        <taxon>Ecdysozoa</taxon>
        <taxon>Nematoda</taxon>
        <taxon>Chromadorea</taxon>
        <taxon>Rhabditida</taxon>
        <taxon>Rhabditina</taxon>
        <taxon>Rhabditomorpha</taxon>
        <taxon>Strongyloidea</taxon>
        <taxon>Strongylidae</taxon>
        <taxon>Strongylus</taxon>
    </lineage>
</organism>
<keyword evidence="2" id="KW-1185">Reference proteome</keyword>
<dbReference type="EMBL" id="UYYB01100289">
    <property type="protein sequence ID" value="VDM77833.1"/>
    <property type="molecule type" value="Genomic_DNA"/>
</dbReference>
<proteinExistence type="predicted"/>